<dbReference type="RefSeq" id="WP_108904420.1">
    <property type="nucleotide sequence ID" value="NZ_CP029187.1"/>
</dbReference>
<dbReference type="AlphaFoldDB" id="A0A2S1SJN4"/>
<evidence type="ECO:0000313" key="4">
    <source>
        <dbReference type="Proteomes" id="UP000244937"/>
    </source>
</evidence>
<protein>
    <recommendedName>
        <fullName evidence="5">Peptidase M23</fullName>
    </recommendedName>
</protein>
<reference evidence="3 4" key="1">
    <citation type="submission" date="2018-05" db="EMBL/GenBank/DDBJ databases">
        <title>Genome sequencing of Flavobacterium sp. HYN0049.</title>
        <authorList>
            <person name="Yi H."/>
            <person name="Baek C."/>
        </authorList>
    </citation>
    <scope>NUCLEOTIDE SEQUENCE [LARGE SCALE GENOMIC DNA]</scope>
    <source>
        <strain evidence="3 4">HYN0049</strain>
    </source>
</reference>
<name>A0A2S1SJN4_9FLAO</name>
<dbReference type="PROSITE" id="PS51257">
    <property type="entry name" value="PROKAR_LIPOPROTEIN"/>
    <property type="match status" value="1"/>
</dbReference>
<dbReference type="KEGG" id="fpal:HYN49_12460"/>
<feature type="coiled-coil region" evidence="1">
    <location>
        <begin position="79"/>
        <end position="106"/>
    </location>
</feature>
<feature type="chain" id="PRO_5015571725" description="Peptidase M23" evidence="2">
    <location>
        <begin position="23"/>
        <end position="142"/>
    </location>
</feature>
<feature type="signal peptide" evidence="2">
    <location>
        <begin position="1"/>
        <end position="22"/>
    </location>
</feature>
<evidence type="ECO:0008006" key="5">
    <source>
        <dbReference type="Google" id="ProtNLM"/>
    </source>
</evidence>
<dbReference type="EMBL" id="CP029187">
    <property type="protein sequence ID" value="AWI26643.1"/>
    <property type="molecule type" value="Genomic_DNA"/>
</dbReference>
<dbReference type="OrthoDB" id="1354655at2"/>
<feature type="coiled-coil region" evidence="1">
    <location>
        <begin position="21"/>
        <end position="48"/>
    </location>
</feature>
<accession>A0A2S1SJN4</accession>
<proteinExistence type="predicted"/>
<dbReference type="Proteomes" id="UP000244937">
    <property type="component" value="Chromosome"/>
</dbReference>
<keyword evidence="4" id="KW-1185">Reference proteome</keyword>
<organism evidence="3 4">
    <name type="scientific">Flavobacterium pallidum</name>
    <dbReference type="NCBI Taxonomy" id="2172098"/>
    <lineage>
        <taxon>Bacteria</taxon>
        <taxon>Pseudomonadati</taxon>
        <taxon>Bacteroidota</taxon>
        <taxon>Flavobacteriia</taxon>
        <taxon>Flavobacteriales</taxon>
        <taxon>Flavobacteriaceae</taxon>
        <taxon>Flavobacterium</taxon>
    </lineage>
</organism>
<keyword evidence="2" id="KW-0732">Signal</keyword>
<gene>
    <name evidence="3" type="ORF">HYN49_12460</name>
</gene>
<sequence length="142" mass="16284">MKKSILLSAVALCFSLSFSSCKNNEEKLKDAQKDMIQAQKKLIKAESESMREYDNFRMKISKKITDNELAIADLKIKAIDGTMSQKQKFNAQVEKLEIKNMELKQTLDAYGTYNADTWDAFKKDIDARTAALEKDFEAINRK</sequence>
<keyword evidence="1" id="KW-0175">Coiled coil</keyword>
<evidence type="ECO:0000313" key="3">
    <source>
        <dbReference type="EMBL" id="AWI26643.1"/>
    </source>
</evidence>
<evidence type="ECO:0000256" key="1">
    <source>
        <dbReference type="SAM" id="Coils"/>
    </source>
</evidence>
<evidence type="ECO:0000256" key="2">
    <source>
        <dbReference type="SAM" id="SignalP"/>
    </source>
</evidence>